<evidence type="ECO:0000259" key="6">
    <source>
        <dbReference type="PROSITE" id="PS50089"/>
    </source>
</evidence>
<feature type="compositionally biased region" description="Low complexity" evidence="5">
    <location>
        <begin position="143"/>
        <end position="155"/>
    </location>
</feature>
<dbReference type="PROSITE" id="PS00518">
    <property type="entry name" value="ZF_RING_1"/>
    <property type="match status" value="1"/>
</dbReference>
<accession>A0A1I7TEP5</accession>
<feature type="compositionally biased region" description="Low complexity" evidence="5">
    <location>
        <begin position="297"/>
        <end position="331"/>
    </location>
</feature>
<dbReference type="Proteomes" id="UP000095282">
    <property type="component" value="Unplaced"/>
</dbReference>
<evidence type="ECO:0000256" key="1">
    <source>
        <dbReference type="ARBA" id="ARBA00022723"/>
    </source>
</evidence>
<sequence length="401" mass="45549">MNLAPKLFRDLVRPCPGCETPYDIRLHAPHVLPCSHTFCLMCLSKHDQRKKRHCLICKAKYSKFAPNLSLMEVLERIDERRMFLEKETRQCDECDNRVMRSMLRQCNTCEKQFVTRTEYKLECIVCLECCVNSHNGHQLNHYSPTSPSSIESSPTVHQRTRQPSTSSTVSVHFRHPSAVTGRLATKGIINTIKSWSFRTSNSELSFLLTPRSKLAFSEEDIVMQCQSPFYNEEEEQKQQQKLQDRCSSSRFLCYDTNNPDNISVDSVFPDSPHSLPNSMAQKSPPYSIRHDSGVAMTPSSSSNTTPSSLSSSHHFSRSSTSLRIPSPSSTTKIPTAQSFFGTTRAPRTGNIRMGVTDIVNTPRRPMPNPRFTSTPNNLNSIRSESLMYPPTPITRRQHNII</sequence>
<evidence type="ECO:0000313" key="8">
    <source>
        <dbReference type="WBParaSite" id="Csp11.Scaffold593.g5205.t1"/>
    </source>
</evidence>
<organism evidence="7 8">
    <name type="scientific">Caenorhabditis tropicalis</name>
    <dbReference type="NCBI Taxonomy" id="1561998"/>
    <lineage>
        <taxon>Eukaryota</taxon>
        <taxon>Metazoa</taxon>
        <taxon>Ecdysozoa</taxon>
        <taxon>Nematoda</taxon>
        <taxon>Chromadorea</taxon>
        <taxon>Rhabditida</taxon>
        <taxon>Rhabditina</taxon>
        <taxon>Rhabditomorpha</taxon>
        <taxon>Rhabditoidea</taxon>
        <taxon>Rhabditidae</taxon>
        <taxon>Peloderinae</taxon>
        <taxon>Caenorhabditis</taxon>
    </lineage>
</organism>
<evidence type="ECO:0000256" key="4">
    <source>
        <dbReference type="PROSITE-ProRule" id="PRU00175"/>
    </source>
</evidence>
<evidence type="ECO:0000313" key="7">
    <source>
        <dbReference type="Proteomes" id="UP000095282"/>
    </source>
</evidence>
<keyword evidence="2 4" id="KW-0863">Zinc-finger</keyword>
<dbReference type="InterPro" id="IPR001841">
    <property type="entry name" value="Znf_RING"/>
</dbReference>
<feature type="compositionally biased region" description="Polar residues" evidence="5">
    <location>
        <begin position="161"/>
        <end position="170"/>
    </location>
</feature>
<keyword evidence="3" id="KW-0862">Zinc</keyword>
<dbReference type="eggNOG" id="ENOG502R991">
    <property type="taxonomic scope" value="Eukaryota"/>
</dbReference>
<evidence type="ECO:0000256" key="2">
    <source>
        <dbReference type="ARBA" id="ARBA00022771"/>
    </source>
</evidence>
<dbReference type="SMART" id="SM00184">
    <property type="entry name" value="RING"/>
    <property type="match status" value="1"/>
</dbReference>
<dbReference type="InterPro" id="IPR017907">
    <property type="entry name" value="Znf_RING_CS"/>
</dbReference>
<feature type="region of interest" description="Disordered" evidence="5">
    <location>
        <begin position="141"/>
        <end position="172"/>
    </location>
</feature>
<reference evidence="8" key="1">
    <citation type="submission" date="2016-11" db="UniProtKB">
        <authorList>
            <consortium name="WormBaseParasite"/>
        </authorList>
    </citation>
    <scope>IDENTIFICATION</scope>
</reference>
<evidence type="ECO:0000256" key="3">
    <source>
        <dbReference type="ARBA" id="ARBA00022833"/>
    </source>
</evidence>
<dbReference type="STRING" id="1561998.A0A1I7TEP5"/>
<proteinExistence type="predicted"/>
<name>A0A1I7TEP5_9PELO</name>
<dbReference type="SUPFAM" id="SSF57850">
    <property type="entry name" value="RING/U-box"/>
    <property type="match status" value="1"/>
</dbReference>
<keyword evidence="1" id="KW-0479">Metal-binding</keyword>
<dbReference type="PROSITE" id="PS50089">
    <property type="entry name" value="ZF_RING_2"/>
    <property type="match status" value="1"/>
</dbReference>
<evidence type="ECO:0000256" key="5">
    <source>
        <dbReference type="SAM" id="MobiDB-lite"/>
    </source>
</evidence>
<dbReference type="AlphaFoldDB" id="A0A1I7TEP5"/>
<dbReference type="GO" id="GO:0008270">
    <property type="term" value="F:zinc ion binding"/>
    <property type="evidence" value="ECO:0007669"/>
    <property type="project" value="UniProtKB-KW"/>
</dbReference>
<dbReference type="InterPro" id="IPR013083">
    <property type="entry name" value="Znf_RING/FYVE/PHD"/>
</dbReference>
<feature type="compositionally biased region" description="Polar residues" evidence="5">
    <location>
        <begin position="332"/>
        <end position="341"/>
    </location>
</feature>
<feature type="domain" description="RING-type" evidence="6">
    <location>
        <begin position="15"/>
        <end position="58"/>
    </location>
</feature>
<feature type="region of interest" description="Disordered" evidence="5">
    <location>
        <begin position="263"/>
        <end position="348"/>
    </location>
</feature>
<dbReference type="Gene3D" id="3.30.40.10">
    <property type="entry name" value="Zinc/RING finger domain, C3HC4 (zinc finger)"/>
    <property type="match status" value="1"/>
</dbReference>
<dbReference type="WBParaSite" id="Csp11.Scaffold593.g5205.t1">
    <property type="protein sequence ID" value="Csp11.Scaffold593.g5205.t1"/>
    <property type="gene ID" value="Csp11.Scaffold593.g5205"/>
</dbReference>
<keyword evidence="7" id="KW-1185">Reference proteome</keyword>
<protein>
    <submittedName>
        <fullName evidence="8">RING-type domain-containing protein</fullName>
    </submittedName>
</protein>